<evidence type="ECO:0008006" key="3">
    <source>
        <dbReference type="Google" id="ProtNLM"/>
    </source>
</evidence>
<dbReference type="RefSeq" id="WP_279447912.1">
    <property type="nucleotide sequence ID" value="NZ_CP122379.1"/>
</dbReference>
<proteinExistence type="predicted"/>
<dbReference type="Proteomes" id="UP001238523">
    <property type="component" value="Chromosome"/>
</dbReference>
<dbReference type="EMBL" id="CP122379">
    <property type="protein sequence ID" value="WGF91951.1"/>
    <property type="molecule type" value="Genomic_DNA"/>
</dbReference>
<keyword evidence="2" id="KW-1185">Reference proteome</keyword>
<dbReference type="InterPro" id="IPR036513">
    <property type="entry name" value="STAS_dom_sf"/>
</dbReference>
<accession>A0ABY8KR61</accession>
<dbReference type="SUPFAM" id="SSF52091">
    <property type="entry name" value="SpoIIaa-like"/>
    <property type="match status" value="1"/>
</dbReference>
<protein>
    <recommendedName>
        <fullName evidence="3">STAS/SEC14 domain-containing protein</fullName>
    </recommendedName>
</protein>
<evidence type="ECO:0000313" key="1">
    <source>
        <dbReference type="EMBL" id="WGF91951.1"/>
    </source>
</evidence>
<sequence length="126" mass="14730">MIEEIRLFFGKAHVFPNYLVVYMNEGITVKPEYNTHLINIAQKYFKDKPFGYITNRINSYAVNPLVYLQTSKIENLVAFAIVSNPDIKKSNVELEKIFMKIPFEHFSELELAKKWVESIITKHSSN</sequence>
<name>A0ABY8KR61_9FLAO</name>
<organism evidence="1 2">
    <name type="scientific">Aequorivita marisscotiae</name>
    <dbReference type="NCBI Taxonomy" id="3040348"/>
    <lineage>
        <taxon>Bacteria</taxon>
        <taxon>Pseudomonadati</taxon>
        <taxon>Bacteroidota</taxon>
        <taxon>Flavobacteriia</taxon>
        <taxon>Flavobacteriales</taxon>
        <taxon>Flavobacteriaceae</taxon>
        <taxon>Aequorivita</taxon>
    </lineage>
</organism>
<gene>
    <name evidence="1" type="ORF">QCQ61_12125</name>
</gene>
<reference evidence="1 2" key="1">
    <citation type="submission" date="2023-04" db="EMBL/GenBank/DDBJ databases">
        <title>Taxonomic identification of the Arctic strain Aequorivita sp. nov. and transcriptomic analysis in response to temperature stress.</title>
        <authorList>
            <person name="Liu W."/>
            <person name="Cong B."/>
            <person name="Lin J."/>
        </authorList>
    </citation>
    <scope>NUCLEOTIDE SEQUENCE [LARGE SCALE GENOMIC DNA]</scope>
    <source>
        <strain evidence="1 2">Ant34-E75</strain>
    </source>
</reference>
<evidence type="ECO:0000313" key="2">
    <source>
        <dbReference type="Proteomes" id="UP001238523"/>
    </source>
</evidence>